<dbReference type="InterPro" id="IPR039126">
    <property type="entry name" value="GGACT"/>
</dbReference>
<organism evidence="5">
    <name type="scientific">Sulfurovum sp. enrichment culture clone C5</name>
    <dbReference type="NCBI Taxonomy" id="497650"/>
    <lineage>
        <taxon>Bacteria</taxon>
        <taxon>Pseudomonadati</taxon>
        <taxon>Campylobacterota</taxon>
        <taxon>Epsilonproteobacteria</taxon>
        <taxon>Campylobacterales</taxon>
        <taxon>Sulfurovaceae</taxon>
        <taxon>Sulfurovum</taxon>
        <taxon>environmental samples</taxon>
    </lineage>
</organism>
<dbReference type="SUPFAM" id="SSF110857">
    <property type="entry name" value="Gamma-glutamyl cyclotransferase-like"/>
    <property type="match status" value="1"/>
</dbReference>
<evidence type="ECO:0000256" key="3">
    <source>
        <dbReference type="RuleBase" id="RU367036"/>
    </source>
</evidence>
<proteinExistence type="inferred from homology"/>
<evidence type="ECO:0000259" key="4">
    <source>
        <dbReference type="Pfam" id="PF06094"/>
    </source>
</evidence>
<name>A0A0S4XNM1_9BACT</name>
<dbReference type="GO" id="GO:0061929">
    <property type="term" value="F:gamma-glutamylaminecyclotransferase activity"/>
    <property type="evidence" value="ECO:0007669"/>
    <property type="project" value="InterPro"/>
</dbReference>
<gene>
    <name evidence="5" type="ORF">BN3087_460010</name>
</gene>
<dbReference type="Gene3D" id="3.10.490.10">
    <property type="entry name" value="Gamma-glutamyl cyclotransferase-like"/>
    <property type="match status" value="1"/>
</dbReference>
<dbReference type="EMBL" id="FAXN01000047">
    <property type="protein sequence ID" value="CUV65837.1"/>
    <property type="molecule type" value="Genomic_DNA"/>
</dbReference>
<reference evidence="5" key="1">
    <citation type="submission" date="2015-11" db="EMBL/GenBank/DDBJ databases">
        <authorList>
            <person name="Zhang Y."/>
            <person name="Guo Z."/>
        </authorList>
    </citation>
    <scope>NUCLEOTIDE SEQUENCE</scope>
    <source>
        <strain evidence="5">BN30871</strain>
    </source>
</reference>
<dbReference type="CDD" id="cd06661">
    <property type="entry name" value="GGCT_like"/>
    <property type="match status" value="1"/>
</dbReference>
<dbReference type="GO" id="GO:0005829">
    <property type="term" value="C:cytosol"/>
    <property type="evidence" value="ECO:0007669"/>
    <property type="project" value="TreeGrafter"/>
</dbReference>
<dbReference type="InterPro" id="IPR036568">
    <property type="entry name" value="GGCT-like_sf"/>
</dbReference>
<dbReference type="InterPro" id="IPR009288">
    <property type="entry name" value="AIG2-like_dom"/>
</dbReference>
<evidence type="ECO:0000256" key="1">
    <source>
        <dbReference type="ARBA" id="ARBA00008861"/>
    </source>
</evidence>
<evidence type="ECO:0000256" key="2">
    <source>
        <dbReference type="PIRSR" id="PIRSR639126-1"/>
    </source>
</evidence>
<keyword evidence="5" id="KW-0012">Acyltransferase</keyword>
<keyword evidence="5" id="KW-0808">Transferase</keyword>
<feature type="domain" description="Gamma-glutamylcyclotransferase AIG2-like" evidence="4">
    <location>
        <begin position="4"/>
        <end position="122"/>
    </location>
</feature>
<dbReference type="AlphaFoldDB" id="A0A0S4XNM1"/>
<dbReference type="PANTHER" id="PTHR12510:SF4">
    <property type="entry name" value="GAMMA-GLUTAMYLAMINECYCLOTRANSFERASE"/>
    <property type="match status" value="1"/>
</dbReference>
<sequence length="126" mass="14991">MQQIFVYGTLKRGFCNESYLKNTTFIDRAITVDKYPMILKYQAFPHLINVKGKGHHIKGEVYDIDDEVLLSLDLLEGYPEHYDRNYIDVKLANGVIKKVMVYFCNDCRDYKKYEMISEFKNWLDED</sequence>
<dbReference type="PANTHER" id="PTHR12510">
    <property type="entry name" value="TROPONIN C-AKIN-1 PROTEIN"/>
    <property type="match status" value="1"/>
</dbReference>
<dbReference type="GO" id="GO:0016746">
    <property type="term" value="F:acyltransferase activity"/>
    <property type="evidence" value="ECO:0007669"/>
    <property type="project" value="UniProtKB-KW"/>
</dbReference>
<dbReference type="Pfam" id="PF06094">
    <property type="entry name" value="GGACT"/>
    <property type="match status" value="1"/>
</dbReference>
<accession>A0A0S4XNM1</accession>
<feature type="active site" description="Proton acceptor" evidence="2">
    <location>
        <position position="76"/>
    </location>
</feature>
<protein>
    <recommendedName>
        <fullName evidence="3">Gamma-glutamylcyclotransferase family protein</fullName>
    </recommendedName>
</protein>
<dbReference type="InterPro" id="IPR013024">
    <property type="entry name" value="GGCT-like"/>
</dbReference>
<comment type="similarity">
    <text evidence="1 3">Belongs to the gamma-glutamylcyclotransferase family.</text>
</comment>
<evidence type="ECO:0000313" key="5">
    <source>
        <dbReference type="EMBL" id="CUV65837.1"/>
    </source>
</evidence>